<reference evidence="5 6" key="1">
    <citation type="journal article" date="2019" name="Int. J. Syst. Evol. Microbiol.">
        <title>The Global Catalogue of Microorganisms (GCM) 10K type strain sequencing project: providing services to taxonomists for standard genome sequencing and annotation.</title>
        <authorList>
            <consortium name="The Broad Institute Genomics Platform"/>
            <consortium name="The Broad Institute Genome Sequencing Center for Infectious Disease"/>
            <person name="Wu L."/>
            <person name="Ma J."/>
        </authorList>
    </citation>
    <scope>NUCLEOTIDE SEQUENCE [LARGE SCALE GENOMIC DNA]</scope>
    <source>
        <strain evidence="5 6">JCM 3106</strain>
    </source>
</reference>
<proteinExistence type="predicted"/>
<dbReference type="SUPFAM" id="SSF47413">
    <property type="entry name" value="lambda repressor-like DNA-binding domains"/>
    <property type="match status" value="1"/>
</dbReference>
<feature type="domain" description="HTH cro/C1-type" evidence="4">
    <location>
        <begin position="13"/>
        <end position="68"/>
    </location>
</feature>
<evidence type="ECO:0000256" key="3">
    <source>
        <dbReference type="SAM" id="MobiDB-lite"/>
    </source>
</evidence>
<evidence type="ECO:0000256" key="1">
    <source>
        <dbReference type="ARBA" id="ARBA00022801"/>
    </source>
</evidence>
<keyword evidence="6" id="KW-1185">Reference proteome</keyword>
<dbReference type="InterPro" id="IPR051923">
    <property type="entry name" value="Glycosyl_Hydrolase_39"/>
</dbReference>
<protein>
    <recommendedName>
        <fullName evidence="4">HTH cro/C1-type domain-containing protein</fullName>
    </recommendedName>
</protein>
<name>A0ABN3XWG0_9ACTN</name>
<dbReference type="PANTHER" id="PTHR12631:SF10">
    <property type="entry name" value="BETA-XYLOSIDASE-LIKE PROTEIN-RELATED"/>
    <property type="match status" value="1"/>
</dbReference>
<feature type="region of interest" description="Disordered" evidence="3">
    <location>
        <begin position="86"/>
        <end position="171"/>
    </location>
</feature>
<dbReference type="Gene3D" id="3.20.20.80">
    <property type="entry name" value="Glycosidases"/>
    <property type="match status" value="1"/>
</dbReference>
<accession>A0ABN3XWG0</accession>
<dbReference type="SUPFAM" id="SSF51445">
    <property type="entry name" value="(Trans)glycosidases"/>
    <property type="match status" value="1"/>
</dbReference>
<dbReference type="EMBL" id="BAAAWD010000006">
    <property type="protein sequence ID" value="GAA2997718.1"/>
    <property type="molecule type" value="Genomic_DNA"/>
</dbReference>
<organism evidence="5 6">
    <name type="scientific">Streptosporangium longisporum</name>
    <dbReference type="NCBI Taxonomy" id="46187"/>
    <lineage>
        <taxon>Bacteria</taxon>
        <taxon>Bacillati</taxon>
        <taxon>Actinomycetota</taxon>
        <taxon>Actinomycetes</taxon>
        <taxon>Streptosporangiales</taxon>
        <taxon>Streptosporangiaceae</taxon>
        <taxon>Streptosporangium</taxon>
    </lineage>
</organism>
<dbReference type="Pfam" id="PF02449">
    <property type="entry name" value="Glyco_hydro_42"/>
    <property type="match status" value="1"/>
</dbReference>
<dbReference type="Proteomes" id="UP001499930">
    <property type="component" value="Unassembled WGS sequence"/>
</dbReference>
<evidence type="ECO:0000313" key="6">
    <source>
        <dbReference type="Proteomes" id="UP001499930"/>
    </source>
</evidence>
<dbReference type="InterPro" id="IPR010982">
    <property type="entry name" value="Lambda_DNA-bd_dom_sf"/>
</dbReference>
<dbReference type="Pfam" id="PF13560">
    <property type="entry name" value="HTH_31"/>
    <property type="match status" value="1"/>
</dbReference>
<evidence type="ECO:0000313" key="5">
    <source>
        <dbReference type="EMBL" id="GAA2997718.1"/>
    </source>
</evidence>
<dbReference type="PANTHER" id="PTHR12631">
    <property type="entry name" value="ALPHA-L-IDURONIDASE"/>
    <property type="match status" value="1"/>
</dbReference>
<dbReference type="RefSeq" id="WP_413224900.1">
    <property type="nucleotide sequence ID" value="NZ_JBLAUZ010000065.1"/>
</dbReference>
<dbReference type="PROSITE" id="PS50943">
    <property type="entry name" value="HTH_CROC1"/>
    <property type="match status" value="1"/>
</dbReference>
<dbReference type="InterPro" id="IPR013529">
    <property type="entry name" value="Glyco_hydro_42_N"/>
</dbReference>
<evidence type="ECO:0000259" key="4">
    <source>
        <dbReference type="PROSITE" id="PS50943"/>
    </source>
</evidence>
<evidence type="ECO:0000256" key="2">
    <source>
        <dbReference type="ARBA" id="ARBA00023295"/>
    </source>
</evidence>
<keyword evidence="2" id="KW-0326">Glycosidase</keyword>
<dbReference type="InterPro" id="IPR001387">
    <property type="entry name" value="Cro/C1-type_HTH"/>
</dbReference>
<comment type="caution">
    <text evidence="5">The sequence shown here is derived from an EMBL/GenBank/DDBJ whole genome shotgun (WGS) entry which is preliminary data.</text>
</comment>
<feature type="compositionally biased region" description="Basic and acidic residues" evidence="3">
    <location>
        <begin position="117"/>
        <end position="127"/>
    </location>
</feature>
<keyword evidence="1" id="KW-0378">Hydrolase</keyword>
<dbReference type="SMART" id="SM00530">
    <property type="entry name" value="HTH_XRE"/>
    <property type="match status" value="1"/>
</dbReference>
<dbReference type="InterPro" id="IPR017853">
    <property type="entry name" value="GH"/>
</dbReference>
<sequence>MGGAPAEDLAELLTELKQRSGRSYEALARRTGMSRSTVHRYCRGEIVPDTYGTVERIAKACGASKAELDELYRRWRRAIASLEQRAAEAPGFVPSPPPADPDETGAAENAPVPDQQVTERDPREPRGPEAAGETPEPRDQEATGKTPDPRGQKAAEETPKPPASGVTPRRSRYVDVRPRTFLGMGLVILCVFVLTAGSSPARQPSRQAQWVSGPSWTLPETSVPRTLFGVTINTGTGAMPAFRVGAVRLWDSGTRWAEIQPERGTFDWAVLDRHVDGAEKAGLPVLFVMGGTPAWASPAGPLSPYPDGTRAAPPDDLNDWDAFLRAVAKRYAGRIQAYELWVLGNDRRFYAGSMETLVEMTRRAGRIIRAADPEATLVCPGMGQLWTAEGRRMFQRFTALGGYGHCDVAGIKLHQRTPSDPPESMLELVSTVDRAFHRAGIHPRLWNTGTTYAIRLQGPLDETRARNHAVRFFLTGLYARNLNLERMYFYNWGGTKIPIVLQAVGGVPTGAALAVEQLQRWLVHARSRSCGHGTAINLPENVWQCEVSVAKPGDHHEAAIRWTVGGTAETTAGPRVRAVRRLDGTTETVRPGDVITITEEPILIESRF</sequence>
<dbReference type="CDD" id="cd00093">
    <property type="entry name" value="HTH_XRE"/>
    <property type="match status" value="1"/>
</dbReference>
<dbReference type="Gene3D" id="1.10.260.40">
    <property type="entry name" value="lambda repressor-like DNA-binding domains"/>
    <property type="match status" value="1"/>
</dbReference>
<feature type="compositionally biased region" description="Basic and acidic residues" evidence="3">
    <location>
        <begin position="135"/>
        <end position="159"/>
    </location>
</feature>
<gene>
    <name evidence="5" type="ORF">GCM10017559_17950</name>
</gene>